<evidence type="ECO:0000313" key="2">
    <source>
        <dbReference type="EMBL" id="KAK3849373.1"/>
    </source>
</evidence>
<reference evidence="2" key="1">
    <citation type="submission" date="2023-10" db="EMBL/GenBank/DDBJ databases">
        <title>Genome assemblies of two species of porcelain crab, Petrolisthes cinctipes and Petrolisthes manimaculis (Anomura: Porcellanidae).</title>
        <authorList>
            <person name="Angst P."/>
        </authorList>
    </citation>
    <scope>NUCLEOTIDE SEQUENCE</scope>
    <source>
        <strain evidence="2">PB745_01</strain>
        <tissue evidence="2">Gill</tissue>
    </source>
</reference>
<dbReference type="Proteomes" id="UP001286313">
    <property type="component" value="Unassembled WGS sequence"/>
</dbReference>
<protein>
    <submittedName>
        <fullName evidence="2">Uncharacterized protein</fullName>
    </submittedName>
</protein>
<dbReference type="AlphaFoldDB" id="A0AAE1EFS6"/>
<comment type="caution">
    <text evidence="2">The sequence shown here is derived from an EMBL/GenBank/DDBJ whole genome shotgun (WGS) entry which is preliminary data.</text>
</comment>
<proteinExistence type="predicted"/>
<feature type="compositionally biased region" description="Basic residues" evidence="1">
    <location>
        <begin position="118"/>
        <end position="130"/>
    </location>
</feature>
<sequence length="130" mass="14271">MRGTEVGGGGEGNDIGGGWEDDDGGEGEGDPPQLEPVEDMRPNNLASVSSPASIAALHLLPLISQSTGIGEGEATGLHGRCRKEEEEEEYTEEGIGKSEEERQRRGEEGMHRRGYREVKRRRKRNTEKRV</sequence>
<dbReference type="EMBL" id="JAWQEG010008967">
    <property type="protein sequence ID" value="KAK3849373.1"/>
    <property type="molecule type" value="Genomic_DNA"/>
</dbReference>
<keyword evidence="3" id="KW-1185">Reference proteome</keyword>
<evidence type="ECO:0000313" key="3">
    <source>
        <dbReference type="Proteomes" id="UP001286313"/>
    </source>
</evidence>
<accession>A0AAE1EFS6</accession>
<feature type="compositionally biased region" description="Acidic residues" evidence="1">
    <location>
        <begin position="19"/>
        <end position="29"/>
    </location>
</feature>
<gene>
    <name evidence="2" type="ORF">Pcinc_043874</name>
</gene>
<organism evidence="2 3">
    <name type="scientific">Petrolisthes cinctipes</name>
    <name type="common">Flat porcelain crab</name>
    <dbReference type="NCBI Taxonomy" id="88211"/>
    <lineage>
        <taxon>Eukaryota</taxon>
        <taxon>Metazoa</taxon>
        <taxon>Ecdysozoa</taxon>
        <taxon>Arthropoda</taxon>
        <taxon>Crustacea</taxon>
        <taxon>Multicrustacea</taxon>
        <taxon>Malacostraca</taxon>
        <taxon>Eumalacostraca</taxon>
        <taxon>Eucarida</taxon>
        <taxon>Decapoda</taxon>
        <taxon>Pleocyemata</taxon>
        <taxon>Anomura</taxon>
        <taxon>Galatheoidea</taxon>
        <taxon>Porcellanidae</taxon>
        <taxon>Petrolisthes</taxon>
    </lineage>
</organism>
<feature type="compositionally biased region" description="Basic and acidic residues" evidence="1">
    <location>
        <begin position="94"/>
        <end position="117"/>
    </location>
</feature>
<name>A0AAE1EFS6_PETCI</name>
<feature type="compositionally biased region" description="Gly residues" evidence="1">
    <location>
        <begin position="1"/>
        <end position="18"/>
    </location>
</feature>
<feature type="region of interest" description="Disordered" evidence="1">
    <location>
        <begin position="68"/>
        <end position="130"/>
    </location>
</feature>
<evidence type="ECO:0000256" key="1">
    <source>
        <dbReference type="SAM" id="MobiDB-lite"/>
    </source>
</evidence>
<feature type="region of interest" description="Disordered" evidence="1">
    <location>
        <begin position="1"/>
        <end position="46"/>
    </location>
</feature>